<dbReference type="GO" id="GO:0005840">
    <property type="term" value="C:ribosome"/>
    <property type="evidence" value="ECO:0007669"/>
    <property type="project" value="UniProtKB-KW"/>
</dbReference>
<dbReference type="Gene3D" id="3.30.1440.10">
    <property type="match status" value="1"/>
</dbReference>
<dbReference type="InterPro" id="IPR031309">
    <property type="entry name" value="Ribosomal_uL5_C"/>
</dbReference>
<evidence type="ECO:0000313" key="9">
    <source>
        <dbReference type="Proteomes" id="UP000789396"/>
    </source>
</evidence>
<evidence type="ECO:0000256" key="4">
    <source>
        <dbReference type="ARBA" id="ARBA00040368"/>
    </source>
</evidence>
<dbReference type="PIRSF" id="PIRSF002161">
    <property type="entry name" value="Ribosomal_L5"/>
    <property type="match status" value="1"/>
</dbReference>
<keyword evidence="9" id="KW-1185">Reference proteome</keyword>
<dbReference type="FunFam" id="3.30.1440.10:FF:000001">
    <property type="entry name" value="50S ribosomal protein L5"/>
    <property type="match status" value="1"/>
</dbReference>
<dbReference type="InterPro" id="IPR022803">
    <property type="entry name" value="Ribosomal_uL5_dom_sf"/>
</dbReference>
<dbReference type="Pfam" id="PF00673">
    <property type="entry name" value="Ribosomal_L5_C"/>
    <property type="match status" value="1"/>
</dbReference>
<name>A0A9N8VJ27_9GLOM</name>
<reference evidence="8" key="1">
    <citation type="submission" date="2021-06" db="EMBL/GenBank/DDBJ databases">
        <authorList>
            <person name="Kallberg Y."/>
            <person name="Tangrot J."/>
            <person name="Rosling A."/>
        </authorList>
    </citation>
    <scope>NUCLEOTIDE SEQUENCE</scope>
    <source>
        <strain evidence="8">IN212</strain>
    </source>
</reference>
<evidence type="ECO:0000259" key="7">
    <source>
        <dbReference type="Pfam" id="PF00673"/>
    </source>
</evidence>
<comment type="caution">
    <text evidence="8">The sequence shown here is derived from an EMBL/GenBank/DDBJ whole genome shotgun (WGS) entry which is preliminary data.</text>
</comment>
<comment type="similarity">
    <text evidence="1 5">Belongs to the universal ribosomal protein uL5 family.</text>
</comment>
<keyword evidence="3 5" id="KW-0687">Ribonucleoprotein</keyword>
<dbReference type="SUPFAM" id="SSF55282">
    <property type="entry name" value="RL5-like"/>
    <property type="match status" value="1"/>
</dbReference>
<feature type="domain" description="Large ribosomal subunit protein uL5 N-terminal" evidence="6">
    <location>
        <begin position="28"/>
        <end position="84"/>
    </location>
</feature>
<evidence type="ECO:0000313" key="8">
    <source>
        <dbReference type="EMBL" id="CAG8456790.1"/>
    </source>
</evidence>
<organism evidence="8 9">
    <name type="scientific">Racocetra fulgida</name>
    <dbReference type="NCBI Taxonomy" id="60492"/>
    <lineage>
        <taxon>Eukaryota</taxon>
        <taxon>Fungi</taxon>
        <taxon>Fungi incertae sedis</taxon>
        <taxon>Mucoromycota</taxon>
        <taxon>Glomeromycotina</taxon>
        <taxon>Glomeromycetes</taxon>
        <taxon>Diversisporales</taxon>
        <taxon>Gigasporaceae</taxon>
        <taxon>Racocetra</taxon>
    </lineage>
</organism>
<dbReference type="AlphaFoldDB" id="A0A9N8VJ27"/>
<keyword evidence="2 5" id="KW-0689">Ribosomal protein</keyword>
<dbReference type="GO" id="GO:0003735">
    <property type="term" value="F:structural constituent of ribosome"/>
    <property type="evidence" value="ECO:0007669"/>
    <property type="project" value="InterPro"/>
</dbReference>
<dbReference type="EMBL" id="CAJVPZ010000192">
    <property type="protein sequence ID" value="CAG8456790.1"/>
    <property type="molecule type" value="Genomic_DNA"/>
</dbReference>
<accession>A0A9N8VJ27</accession>
<protein>
    <recommendedName>
        <fullName evidence="4">Large ribosomal subunit protein uL5m</fullName>
    </recommendedName>
</protein>
<feature type="domain" description="Large ribosomal subunit protein uL5 C-terminal" evidence="7">
    <location>
        <begin position="88"/>
        <end position="181"/>
    </location>
</feature>
<evidence type="ECO:0000256" key="1">
    <source>
        <dbReference type="ARBA" id="ARBA00008553"/>
    </source>
</evidence>
<dbReference type="PANTHER" id="PTHR11994">
    <property type="entry name" value="60S RIBOSOMAL PROTEIN L11-RELATED"/>
    <property type="match status" value="1"/>
</dbReference>
<proteinExistence type="inferred from homology"/>
<sequence length="185" mass="21491">MLIVNDWWETKRKEVKKLVGEKFKHTTPMQTTDIEKIVLNSGVSQAVNDKKTLETTEKALMLIAYGQKPVITYARKSITGFKLREGMPIGCKVTLRKKRAWNFLFGLIKLEAPEITNFQGFSEEKFDQDGNYNLGINDLNIFFRVPYNLTFKNQGVQITIVFKSNSREENNYFLHLLGFPFKKKN</sequence>
<evidence type="ECO:0000256" key="2">
    <source>
        <dbReference type="ARBA" id="ARBA00022980"/>
    </source>
</evidence>
<dbReference type="InterPro" id="IPR031310">
    <property type="entry name" value="Ribosomal_uL5_N"/>
</dbReference>
<dbReference type="GO" id="GO:0006412">
    <property type="term" value="P:translation"/>
    <property type="evidence" value="ECO:0007669"/>
    <property type="project" value="InterPro"/>
</dbReference>
<evidence type="ECO:0000259" key="6">
    <source>
        <dbReference type="Pfam" id="PF00281"/>
    </source>
</evidence>
<dbReference type="Proteomes" id="UP000789396">
    <property type="component" value="Unassembled WGS sequence"/>
</dbReference>
<evidence type="ECO:0000256" key="3">
    <source>
        <dbReference type="ARBA" id="ARBA00023274"/>
    </source>
</evidence>
<dbReference type="Pfam" id="PF00281">
    <property type="entry name" value="Ribosomal_L5"/>
    <property type="match status" value="1"/>
</dbReference>
<dbReference type="OrthoDB" id="539541at2759"/>
<dbReference type="GO" id="GO:1990904">
    <property type="term" value="C:ribonucleoprotein complex"/>
    <property type="evidence" value="ECO:0007669"/>
    <property type="project" value="UniProtKB-KW"/>
</dbReference>
<dbReference type="InterPro" id="IPR002132">
    <property type="entry name" value="Ribosomal_uL5"/>
</dbReference>
<gene>
    <name evidence="8" type="ORF">RFULGI_LOCUS496</name>
</gene>
<evidence type="ECO:0000256" key="5">
    <source>
        <dbReference type="RuleBase" id="RU003930"/>
    </source>
</evidence>